<dbReference type="EMBL" id="BMZS01000009">
    <property type="protein sequence ID" value="GHD57402.1"/>
    <property type="molecule type" value="Genomic_DNA"/>
</dbReference>
<keyword evidence="3" id="KW-0786">Thiamine pyrophosphate</keyword>
<dbReference type="InterPro" id="IPR029061">
    <property type="entry name" value="THDP-binding"/>
</dbReference>
<dbReference type="PANTHER" id="PTHR47514">
    <property type="entry name" value="TRANSKETOLASE N-TERMINAL SECTION-RELATED"/>
    <property type="match status" value="1"/>
</dbReference>
<protein>
    <submittedName>
        <fullName evidence="5">Transketolase</fullName>
    </submittedName>
</protein>
<accession>A0A918XW35</accession>
<evidence type="ECO:0000313" key="5">
    <source>
        <dbReference type="EMBL" id="GHD57402.1"/>
    </source>
</evidence>
<reference evidence="5" key="2">
    <citation type="submission" date="2020-09" db="EMBL/GenBank/DDBJ databases">
        <authorList>
            <person name="Sun Q."/>
            <person name="Kim S."/>
        </authorList>
    </citation>
    <scope>NUCLEOTIDE SEQUENCE</scope>
    <source>
        <strain evidence="5">KCTC 42651</strain>
    </source>
</reference>
<comment type="cofactor">
    <cofactor evidence="1">
        <name>thiamine diphosphate</name>
        <dbReference type="ChEBI" id="CHEBI:58937"/>
    </cofactor>
</comment>
<keyword evidence="6" id="KW-1185">Reference proteome</keyword>
<dbReference type="InterPro" id="IPR005474">
    <property type="entry name" value="Transketolase_N"/>
</dbReference>
<evidence type="ECO:0000256" key="1">
    <source>
        <dbReference type="ARBA" id="ARBA00001964"/>
    </source>
</evidence>
<dbReference type="RefSeq" id="WP_189992714.1">
    <property type="nucleotide sequence ID" value="NZ_BMZS01000009.1"/>
</dbReference>
<dbReference type="Gene3D" id="3.40.50.970">
    <property type="match status" value="1"/>
</dbReference>
<proteinExistence type="inferred from homology"/>
<dbReference type="Proteomes" id="UP000630353">
    <property type="component" value="Unassembled WGS sequence"/>
</dbReference>
<dbReference type="Pfam" id="PF00456">
    <property type="entry name" value="Transketolase_N"/>
    <property type="match status" value="1"/>
</dbReference>
<gene>
    <name evidence="5" type="primary">tktB</name>
    <name evidence="5" type="ORF">GCM10017083_38850</name>
</gene>
<comment type="similarity">
    <text evidence="2">Belongs to the transketolase family.</text>
</comment>
<evidence type="ECO:0000313" key="6">
    <source>
        <dbReference type="Proteomes" id="UP000630353"/>
    </source>
</evidence>
<evidence type="ECO:0000256" key="2">
    <source>
        <dbReference type="ARBA" id="ARBA00007131"/>
    </source>
</evidence>
<sequence length="283" mass="30230">MTAQPGHNSFDAAESRRRCYRYRRRVLDISQKVGALHIAPAFSCLEISDACYNGLMRPAPAGAAKSPDTFLMSKGHGCMAQYVILEDIGVLATADLDAYCTPDGILGAHPDYGNPGIEASTGSLGHGLSMAVGIAVAERNIAGPGGNPGVVYCVLSDGEMQEGSTWEAILMGSTLGLSNLVAIVDNNDFQSLGRTSETHPSFYPVVEKLEAFGWESAEVNGHDAGAVYDAVANRKGDRPFFLVAKTVKGRGVSYMESVPIWHYRAPNPAEYQQAIDELKEIAS</sequence>
<dbReference type="PANTHER" id="PTHR47514:SF1">
    <property type="entry name" value="TRANSKETOLASE N-TERMINAL SECTION-RELATED"/>
    <property type="match status" value="1"/>
</dbReference>
<dbReference type="CDD" id="cd02012">
    <property type="entry name" value="TPP_TK"/>
    <property type="match status" value="1"/>
</dbReference>
<comment type="caution">
    <text evidence="5">The sequence shown here is derived from an EMBL/GenBank/DDBJ whole genome shotgun (WGS) entry which is preliminary data.</text>
</comment>
<feature type="domain" description="Transketolase N-terminal" evidence="4">
    <location>
        <begin position="23"/>
        <end position="253"/>
    </location>
</feature>
<organism evidence="5 6">
    <name type="scientific">Thalassobaculum fulvum</name>
    <dbReference type="NCBI Taxonomy" id="1633335"/>
    <lineage>
        <taxon>Bacteria</taxon>
        <taxon>Pseudomonadati</taxon>
        <taxon>Pseudomonadota</taxon>
        <taxon>Alphaproteobacteria</taxon>
        <taxon>Rhodospirillales</taxon>
        <taxon>Thalassobaculaceae</taxon>
        <taxon>Thalassobaculum</taxon>
    </lineage>
</organism>
<evidence type="ECO:0000256" key="3">
    <source>
        <dbReference type="ARBA" id="ARBA00023052"/>
    </source>
</evidence>
<dbReference type="SUPFAM" id="SSF52518">
    <property type="entry name" value="Thiamin diphosphate-binding fold (THDP-binding)"/>
    <property type="match status" value="1"/>
</dbReference>
<name>A0A918XW35_9PROT</name>
<evidence type="ECO:0000259" key="4">
    <source>
        <dbReference type="Pfam" id="PF00456"/>
    </source>
</evidence>
<reference evidence="5" key="1">
    <citation type="journal article" date="2014" name="Int. J. Syst. Evol. Microbiol.">
        <title>Complete genome sequence of Corynebacterium casei LMG S-19264T (=DSM 44701T), isolated from a smear-ripened cheese.</title>
        <authorList>
            <consortium name="US DOE Joint Genome Institute (JGI-PGF)"/>
            <person name="Walter F."/>
            <person name="Albersmeier A."/>
            <person name="Kalinowski J."/>
            <person name="Ruckert C."/>
        </authorList>
    </citation>
    <scope>NUCLEOTIDE SEQUENCE</scope>
    <source>
        <strain evidence="5">KCTC 42651</strain>
    </source>
</reference>
<dbReference type="AlphaFoldDB" id="A0A918XW35"/>